<dbReference type="AlphaFoldDB" id="A0ABD0XQJ7"/>
<sequence length="898" mass="98631">MGSLKALKEWCRITCENYPNVEIRNMSTSFRDGLAFCAIIHKHRPDLIDFSTLSKDNIYENNNLVFKVAESKLSIPALLEARDMVSTEVPDQLGIITYLSSYYNCFTKTCQGIQASLKKSSVTERSRKPSKSCRSNRGTPCSVCASCSKPVHLVQRHLAEGKLYHRTCFRCSMCSSTLLPGSYKEGSDRSSLVCSHHQAACQTLDSDDSKLTGSTENSGLFDVTGETESGDTVICKKGGAEKEGERKTRPDTSEKTRPLCPPKSCVEEAVTQPVQTNQTKSPDLILKYSSDLASVSPGLPVAAHRCELDSTSSAPKTHPPKATESPSVSGNAVCIKSLPSPSPRFGQSAGHCKLKNPHWLELVQPGPWAKLPPAPPPSMAKPPRSGSRHSIRGNWYREKVPPPNPFEEFEDNREVTNEKEAGEEETLRSTINQAQPSMVTSQTWCGTSQLVEAANLYTQAYLEDTSRDVEKSHIDGEDDTVNMPEIVDVPKVGLAKEECSLSVFNVAHVGGIAKAGGTVDACHFANIGVGALTKMSEAAWSLGLHNLTETKTRSASDLSSGSSVDVSNLDEAARSLGLSDPVGAASQGGLVGVISLPTICHLNEEASCYGVTEASARSLHGSDLAGADDIGSVTGAPSVLSKSDIAHHLPLPKSASMPAISPSVSLSCTKGHTPPTWSTNGAAASPSLHQPPSLSSVSEVSDSGQPPVLSHSKVPTDYVQEVELQEEMAELEKQMCTLEKRGVEMERRLRDFQNDEEEEDMWVDWFNLIHEKHMLLRRDAELVYMAKQQHLEARQADVEYNLRCLLNKPETEWSHDNFRREEQLMKQLVDIIEQRNHIITNLDQDRKREKDEMLLAATIKTKDFHKDTGKYLKKFRAKFKHMKVLKMLSPKDSKSKDF</sequence>
<dbReference type="PROSITE" id="PS51848">
    <property type="entry name" value="BMERB"/>
    <property type="match status" value="1"/>
</dbReference>
<dbReference type="PROSITE" id="PS50021">
    <property type="entry name" value="CH"/>
    <property type="match status" value="1"/>
</dbReference>
<evidence type="ECO:0000256" key="5">
    <source>
        <dbReference type="ARBA" id="ARBA00022833"/>
    </source>
</evidence>
<evidence type="ECO:0000259" key="11">
    <source>
        <dbReference type="PROSITE" id="PS50023"/>
    </source>
</evidence>
<dbReference type="PROSITE" id="PS50023">
    <property type="entry name" value="LIM_DOMAIN_2"/>
    <property type="match status" value="1"/>
</dbReference>
<evidence type="ECO:0000256" key="3">
    <source>
        <dbReference type="ARBA" id="ARBA00022723"/>
    </source>
</evidence>
<keyword evidence="14" id="KW-1185">Reference proteome</keyword>
<dbReference type="Gene3D" id="2.10.110.10">
    <property type="entry name" value="Cysteine Rich Protein"/>
    <property type="match status" value="1"/>
</dbReference>
<dbReference type="Gene3D" id="1.10.418.10">
    <property type="entry name" value="Calponin-like domain"/>
    <property type="match status" value="1"/>
</dbReference>
<dbReference type="InterPro" id="IPR050540">
    <property type="entry name" value="F-actin_Monoox_Mical"/>
</dbReference>
<keyword evidence="7" id="KW-0175">Coiled coil</keyword>
<dbReference type="SMART" id="SM00033">
    <property type="entry name" value="CH"/>
    <property type="match status" value="1"/>
</dbReference>
<feature type="domain" description="BMERB" evidence="12">
    <location>
        <begin position="707"/>
        <end position="858"/>
    </location>
</feature>
<dbReference type="SMART" id="SM01203">
    <property type="entry name" value="DUF3585"/>
    <property type="match status" value="1"/>
</dbReference>
<dbReference type="GO" id="GO:0005768">
    <property type="term" value="C:endosome"/>
    <property type="evidence" value="ECO:0007669"/>
    <property type="project" value="UniProtKB-SubCell"/>
</dbReference>
<dbReference type="InterPro" id="IPR001715">
    <property type="entry name" value="CH_dom"/>
</dbReference>
<evidence type="ECO:0000313" key="13">
    <source>
        <dbReference type="EMBL" id="KAL0992967.1"/>
    </source>
</evidence>
<evidence type="ECO:0000259" key="12">
    <source>
        <dbReference type="PROSITE" id="PS51848"/>
    </source>
</evidence>
<dbReference type="Pfam" id="PF00412">
    <property type="entry name" value="LIM"/>
    <property type="match status" value="1"/>
</dbReference>
<evidence type="ECO:0000256" key="8">
    <source>
        <dbReference type="PROSITE-ProRule" id="PRU00125"/>
    </source>
</evidence>
<accession>A0ABD0XQJ7</accession>
<dbReference type="InterPro" id="IPR001781">
    <property type="entry name" value="Znf_LIM"/>
</dbReference>
<evidence type="ECO:0000256" key="7">
    <source>
        <dbReference type="ARBA" id="ARBA00023054"/>
    </source>
</evidence>
<dbReference type="SUPFAM" id="SSF47576">
    <property type="entry name" value="Calponin-homology domain, CH-domain"/>
    <property type="match status" value="1"/>
</dbReference>
<reference evidence="13 14" key="1">
    <citation type="submission" date="2024-06" db="EMBL/GenBank/DDBJ databases">
        <authorList>
            <person name="Pan Q."/>
            <person name="Wen M."/>
            <person name="Jouanno E."/>
            <person name="Zahm M."/>
            <person name="Klopp C."/>
            <person name="Cabau C."/>
            <person name="Louis A."/>
            <person name="Berthelot C."/>
            <person name="Parey E."/>
            <person name="Roest Crollius H."/>
            <person name="Montfort J."/>
            <person name="Robinson-Rechavi M."/>
            <person name="Bouchez O."/>
            <person name="Lampietro C."/>
            <person name="Lopez Roques C."/>
            <person name="Donnadieu C."/>
            <person name="Postlethwait J."/>
            <person name="Bobe J."/>
            <person name="Verreycken H."/>
            <person name="Guiguen Y."/>
        </authorList>
    </citation>
    <scope>NUCLEOTIDE SEQUENCE [LARGE SCALE GENOMIC DNA]</scope>
    <source>
        <strain evidence="13">Up_M1</strain>
        <tissue evidence="13">Testis</tissue>
    </source>
</reference>
<dbReference type="SMART" id="SM00132">
    <property type="entry name" value="LIM"/>
    <property type="match status" value="1"/>
</dbReference>
<feature type="compositionally biased region" description="Low complexity" evidence="9">
    <location>
        <begin position="682"/>
        <end position="703"/>
    </location>
</feature>
<dbReference type="GO" id="GO:0046872">
    <property type="term" value="F:metal ion binding"/>
    <property type="evidence" value="ECO:0007669"/>
    <property type="project" value="UniProtKB-KW"/>
</dbReference>
<name>A0ABD0XQJ7_UMBPY</name>
<evidence type="ECO:0000256" key="9">
    <source>
        <dbReference type="SAM" id="MobiDB-lite"/>
    </source>
</evidence>
<comment type="caution">
    <text evidence="13">The sequence shown here is derived from an EMBL/GenBank/DDBJ whole genome shotgun (WGS) entry which is preliminary data.</text>
</comment>
<feature type="domain" description="LIM zinc-binding" evidence="11">
    <location>
        <begin position="142"/>
        <end position="204"/>
    </location>
</feature>
<keyword evidence="2" id="KW-0597">Phosphoprotein</keyword>
<evidence type="ECO:0000256" key="6">
    <source>
        <dbReference type="ARBA" id="ARBA00023038"/>
    </source>
</evidence>
<evidence type="ECO:0000313" key="14">
    <source>
        <dbReference type="Proteomes" id="UP001557470"/>
    </source>
</evidence>
<evidence type="ECO:0008006" key="15">
    <source>
        <dbReference type="Google" id="ProtNLM"/>
    </source>
</evidence>
<feature type="region of interest" description="Disordered" evidence="9">
    <location>
        <begin position="662"/>
        <end position="712"/>
    </location>
</feature>
<keyword evidence="5 8" id="KW-0862">Zinc</keyword>
<keyword evidence="6 8" id="KW-0440">LIM domain</keyword>
<dbReference type="InterPro" id="IPR022735">
    <property type="entry name" value="bMERB_dom"/>
</dbReference>
<evidence type="ECO:0000256" key="2">
    <source>
        <dbReference type="ARBA" id="ARBA00022553"/>
    </source>
</evidence>
<comment type="subcellular location">
    <subcellularLocation>
        <location evidence="1">Endosome</location>
    </subcellularLocation>
</comment>
<dbReference type="Proteomes" id="UP001557470">
    <property type="component" value="Unassembled WGS sequence"/>
</dbReference>
<evidence type="ECO:0000256" key="4">
    <source>
        <dbReference type="ARBA" id="ARBA00022753"/>
    </source>
</evidence>
<dbReference type="Pfam" id="PF00307">
    <property type="entry name" value="CH"/>
    <property type="match status" value="1"/>
</dbReference>
<organism evidence="13 14">
    <name type="scientific">Umbra pygmaea</name>
    <name type="common">Eastern mudminnow</name>
    <dbReference type="NCBI Taxonomy" id="75934"/>
    <lineage>
        <taxon>Eukaryota</taxon>
        <taxon>Metazoa</taxon>
        <taxon>Chordata</taxon>
        <taxon>Craniata</taxon>
        <taxon>Vertebrata</taxon>
        <taxon>Euteleostomi</taxon>
        <taxon>Actinopterygii</taxon>
        <taxon>Neopterygii</taxon>
        <taxon>Teleostei</taxon>
        <taxon>Protacanthopterygii</taxon>
        <taxon>Esociformes</taxon>
        <taxon>Umbridae</taxon>
        <taxon>Umbra</taxon>
    </lineage>
</organism>
<keyword evidence="3 8" id="KW-0479">Metal-binding</keyword>
<gene>
    <name evidence="13" type="ORF">UPYG_G00101590</name>
</gene>
<proteinExistence type="predicted"/>
<protein>
    <recommendedName>
        <fullName evidence="15">MICAL-like protein 1</fullName>
    </recommendedName>
</protein>
<feature type="compositionally biased region" description="Basic and acidic residues" evidence="9">
    <location>
        <begin position="238"/>
        <end position="257"/>
    </location>
</feature>
<feature type="region of interest" description="Disordered" evidence="9">
    <location>
        <begin position="367"/>
        <end position="429"/>
    </location>
</feature>
<evidence type="ECO:0000256" key="1">
    <source>
        <dbReference type="ARBA" id="ARBA00004177"/>
    </source>
</evidence>
<dbReference type="EMBL" id="JAGEUA010000003">
    <property type="protein sequence ID" value="KAL0992967.1"/>
    <property type="molecule type" value="Genomic_DNA"/>
</dbReference>
<feature type="compositionally biased region" description="Polar residues" evidence="9">
    <location>
        <begin position="662"/>
        <end position="681"/>
    </location>
</feature>
<feature type="compositionally biased region" description="Pro residues" evidence="9">
    <location>
        <begin position="370"/>
        <end position="380"/>
    </location>
</feature>
<dbReference type="Pfam" id="PF12130">
    <property type="entry name" value="bMERB_dom"/>
    <property type="match status" value="1"/>
</dbReference>
<dbReference type="FunFam" id="1.10.418.10:FF:000023">
    <property type="entry name" value="EH domain-binding protein 1 isoform X1"/>
    <property type="match status" value="1"/>
</dbReference>
<dbReference type="SUPFAM" id="SSF57716">
    <property type="entry name" value="Glucocorticoid receptor-like (DNA-binding domain)"/>
    <property type="match status" value="1"/>
</dbReference>
<dbReference type="PANTHER" id="PTHR23167:SF89">
    <property type="entry name" value="MICAL-LIKE PROTEIN 1"/>
    <property type="match status" value="1"/>
</dbReference>
<evidence type="ECO:0000259" key="10">
    <source>
        <dbReference type="PROSITE" id="PS50021"/>
    </source>
</evidence>
<feature type="domain" description="Calponin-homology (CH)" evidence="10">
    <location>
        <begin position="1"/>
        <end position="104"/>
    </location>
</feature>
<feature type="region of interest" description="Disordered" evidence="9">
    <location>
        <begin position="308"/>
        <end position="335"/>
    </location>
</feature>
<dbReference type="InterPro" id="IPR036872">
    <property type="entry name" value="CH_dom_sf"/>
</dbReference>
<feature type="region of interest" description="Disordered" evidence="9">
    <location>
        <begin position="236"/>
        <end position="261"/>
    </location>
</feature>
<dbReference type="PANTHER" id="PTHR23167">
    <property type="entry name" value="CALPONIN HOMOLOGY DOMAIN-CONTAINING PROTEIN DDB_G0272472-RELATED"/>
    <property type="match status" value="1"/>
</dbReference>
<keyword evidence="4" id="KW-0967">Endosome</keyword>